<keyword evidence="1" id="KW-0472">Membrane</keyword>
<dbReference type="RefSeq" id="WP_025068357.1">
    <property type="nucleotide sequence ID" value="NZ_UGTM01000001.1"/>
</dbReference>
<sequence length="95" mass="11534">MLFFQSSHPRRFHHEYMFVDERKELLKDMEQRVRHELNEKEVPESSRRTELRRRIGGSLKPQVLRQRHNRYTAMWVSLILSAGIIALLTLLLFIF</sequence>
<reference evidence="2 3" key="1">
    <citation type="submission" date="2018-06" db="EMBL/GenBank/DDBJ databases">
        <authorList>
            <consortium name="Pathogen Informatics"/>
            <person name="Doyle S."/>
        </authorList>
    </citation>
    <scope>NUCLEOTIDE SEQUENCE [LARGE SCALE GENOMIC DNA]</scope>
    <source>
        <strain evidence="2 3">NCTC13067</strain>
    </source>
</reference>
<name>A0A379E221_9BACT</name>
<evidence type="ECO:0000313" key="2">
    <source>
        <dbReference type="EMBL" id="SUB86639.1"/>
    </source>
</evidence>
<gene>
    <name evidence="2" type="ORF">NCTC13067_00284</name>
</gene>
<feature type="transmembrane region" description="Helical" evidence="1">
    <location>
        <begin position="73"/>
        <end position="94"/>
    </location>
</feature>
<protein>
    <recommendedName>
        <fullName evidence="4">Ubiquitin carboxyl-hydrolase</fullName>
    </recommendedName>
</protein>
<evidence type="ECO:0000256" key="1">
    <source>
        <dbReference type="SAM" id="Phobius"/>
    </source>
</evidence>
<organism evidence="2 3">
    <name type="scientific">Prevotella denticola</name>
    <dbReference type="NCBI Taxonomy" id="28129"/>
    <lineage>
        <taxon>Bacteria</taxon>
        <taxon>Pseudomonadati</taxon>
        <taxon>Bacteroidota</taxon>
        <taxon>Bacteroidia</taxon>
        <taxon>Bacteroidales</taxon>
        <taxon>Prevotellaceae</taxon>
        <taxon>Prevotella</taxon>
    </lineage>
</organism>
<evidence type="ECO:0008006" key="4">
    <source>
        <dbReference type="Google" id="ProtNLM"/>
    </source>
</evidence>
<keyword evidence="1" id="KW-0812">Transmembrane</keyword>
<accession>A0A379E221</accession>
<keyword evidence="1" id="KW-1133">Transmembrane helix</keyword>
<evidence type="ECO:0000313" key="3">
    <source>
        <dbReference type="Proteomes" id="UP000255469"/>
    </source>
</evidence>
<dbReference type="AlphaFoldDB" id="A0A379E221"/>
<dbReference type="Proteomes" id="UP000255469">
    <property type="component" value="Unassembled WGS sequence"/>
</dbReference>
<dbReference type="EMBL" id="UGTM01000001">
    <property type="protein sequence ID" value="SUB86639.1"/>
    <property type="molecule type" value="Genomic_DNA"/>
</dbReference>
<proteinExistence type="predicted"/>